<comment type="similarity">
    <text evidence="1">Belongs to the peptidase C19 family.</text>
</comment>
<dbReference type="InterPro" id="IPR001394">
    <property type="entry name" value="Peptidase_C19_UCH"/>
</dbReference>
<evidence type="ECO:0000256" key="4">
    <source>
        <dbReference type="ARBA" id="ARBA00022833"/>
    </source>
</evidence>
<dbReference type="PANTHER" id="PTHR21646">
    <property type="entry name" value="UBIQUITIN CARBOXYL-TERMINAL HYDROLASE"/>
    <property type="match status" value="1"/>
</dbReference>
<keyword evidence="3 5" id="KW-0863">Zinc-finger</keyword>
<feature type="domain" description="USP" evidence="6">
    <location>
        <begin position="171"/>
        <end position="261"/>
    </location>
</feature>
<dbReference type="SUPFAM" id="SSF57850">
    <property type="entry name" value="RING/U-box"/>
    <property type="match status" value="1"/>
</dbReference>
<dbReference type="InterPro" id="IPR013083">
    <property type="entry name" value="Znf_RING/FYVE/PHD"/>
</dbReference>
<dbReference type="InterPro" id="IPR018200">
    <property type="entry name" value="USP_CS"/>
</dbReference>
<organism evidence="8 9">
    <name type="scientific">Platanthera guangdongensis</name>
    <dbReference type="NCBI Taxonomy" id="2320717"/>
    <lineage>
        <taxon>Eukaryota</taxon>
        <taxon>Viridiplantae</taxon>
        <taxon>Streptophyta</taxon>
        <taxon>Embryophyta</taxon>
        <taxon>Tracheophyta</taxon>
        <taxon>Spermatophyta</taxon>
        <taxon>Magnoliopsida</taxon>
        <taxon>Liliopsida</taxon>
        <taxon>Asparagales</taxon>
        <taxon>Orchidaceae</taxon>
        <taxon>Orchidoideae</taxon>
        <taxon>Orchideae</taxon>
        <taxon>Orchidinae</taxon>
        <taxon>Platanthera</taxon>
    </lineage>
</organism>
<dbReference type="InterPro" id="IPR028889">
    <property type="entry name" value="USP"/>
</dbReference>
<keyword evidence="8" id="KW-0378">Hydrolase</keyword>
<dbReference type="PANTHER" id="PTHR21646:SF49">
    <property type="entry name" value="UBIQUITIN C-TERMINAL HYDROLASE 22"/>
    <property type="match status" value="1"/>
</dbReference>
<name>A0ABR2MQP4_9ASPA</name>
<dbReference type="SUPFAM" id="SSF54001">
    <property type="entry name" value="Cysteine proteinases"/>
    <property type="match status" value="1"/>
</dbReference>
<dbReference type="PROSITE" id="PS00972">
    <property type="entry name" value="USP_1"/>
    <property type="match status" value="1"/>
</dbReference>
<evidence type="ECO:0000256" key="5">
    <source>
        <dbReference type="PROSITE-ProRule" id="PRU00502"/>
    </source>
</evidence>
<dbReference type="PROSITE" id="PS50235">
    <property type="entry name" value="USP_3"/>
    <property type="match status" value="1"/>
</dbReference>
<accession>A0ABR2MQP4</accession>
<sequence length="261" mass="29349">MASRKISSYSSPRPCLHLSSYRENHGLSGYKSLQKSLRPSPSGCTALVRVHSTNPRCSFCPNTTLGRLYFCLICSSISCRSHADAHLQYFPGHDISVDVKRAELFCLSCADQVYDPDFDSTVVAAVAKFLHTPLRRRRRKQLALLSSPLAAARLSSFRVIRSSLLHPWGLRGLNNLGNTCFMNSVLQALFHTPPLRNYFLGDHHKSEVCRQRRRRRGAGVAVDRGEESCLTCIVEGVFSDVFSGDRKPYSPAMFLYRDQFT</sequence>
<evidence type="ECO:0000259" key="7">
    <source>
        <dbReference type="PROSITE" id="PS50271"/>
    </source>
</evidence>
<dbReference type="PROSITE" id="PS50271">
    <property type="entry name" value="ZF_UBP"/>
    <property type="match status" value="1"/>
</dbReference>
<protein>
    <submittedName>
        <fullName evidence="8">Ubiquitin carboxyl-terminal hydrolase 22</fullName>
    </submittedName>
</protein>
<comment type="caution">
    <text evidence="8">The sequence shown here is derived from an EMBL/GenBank/DDBJ whole genome shotgun (WGS) entry which is preliminary data.</text>
</comment>
<proteinExistence type="inferred from homology"/>
<evidence type="ECO:0000256" key="3">
    <source>
        <dbReference type="ARBA" id="ARBA00022771"/>
    </source>
</evidence>
<evidence type="ECO:0000256" key="2">
    <source>
        <dbReference type="ARBA" id="ARBA00022723"/>
    </source>
</evidence>
<dbReference type="GO" id="GO:0016787">
    <property type="term" value="F:hydrolase activity"/>
    <property type="evidence" value="ECO:0007669"/>
    <property type="project" value="UniProtKB-KW"/>
</dbReference>
<dbReference type="InterPro" id="IPR001607">
    <property type="entry name" value="Znf_UBP"/>
</dbReference>
<reference evidence="8 9" key="1">
    <citation type="journal article" date="2022" name="Nat. Plants">
        <title>Genomes of leafy and leafless Platanthera orchids illuminate the evolution of mycoheterotrophy.</title>
        <authorList>
            <person name="Li M.H."/>
            <person name="Liu K.W."/>
            <person name="Li Z."/>
            <person name="Lu H.C."/>
            <person name="Ye Q.L."/>
            <person name="Zhang D."/>
            <person name="Wang J.Y."/>
            <person name="Li Y.F."/>
            <person name="Zhong Z.M."/>
            <person name="Liu X."/>
            <person name="Yu X."/>
            <person name="Liu D.K."/>
            <person name="Tu X.D."/>
            <person name="Liu B."/>
            <person name="Hao Y."/>
            <person name="Liao X.Y."/>
            <person name="Jiang Y.T."/>
            <person name="Sun W.H."/>
            <person name="Chen J."/>
            <person name="Chen Y.Q."/>
            <person name="Ai Y."/>
            <person name="Zhai J.W."/>
            <person name="Wu S.S."/>
            <person name="Zhou Z."/>
            <person name="Hsiao Y.Y."/>
            <person name="Wu W.L."/>
            <person name="Chen Y.Y."/>
            <person name="Lin Y.F."/>
            <person name="Hsu J.L."/>
            <person name="Li C.Y."/>
            <person name="Wang Z.W."/>
            <person name="Zhao X."/>
            <person name="Zhong W.Y."/>
            <person name="Ma X.K."/>
            <person name="Ma L."/>
            <person name="Huang J."/>
            <person name="Chen G.Z."/>
            <person name="Huang M.Z."/>
            <person name="Huang L."/>
            <person name="Peng D.H."/>
            <person name="Luo Y.B."/>
            <person name="Zou S.Q."/>
            <person name="Chen S.P."/>
            <person name="Lan S."/>
            <person name="Tsai W.C."/>
            <person name="Van de Peer Y."/>
            <person name="Liu Z.J."/>
        </authorList>
    </citation>
    <scope>NUCLEOTIDE SEQUENCE [LARGE SCALE GENOMIC DNA]</scope>
    <source>
        <strain evidence="8">Lor288</strain>
    </source>
</reference>
<dbReference type="Gene3D" id="3.30.40.10">
    <property type="entry name" value="Zinc/RING finger domain, C3HC4 (zinc finger)"/>
    <property type="match status" value="1"/>
</dbReference>
<dbReference type="InterPro" id="IPR050185">
    <property type="entry name" value="Ub_carboxyl-term_hydrolase"/>
</dbReference>
<dbReference type="InterPro" id="IPR038765">
    <property type="entry name" value="Papain-like_cys_pep_sf"/>
</dbReference>
<dbReference type="Pfam" id="PF00443">
    <property type="entry name" value="UCH"/>
    <property type="match status" value="1"/>
</dbReference>
<dbReference type="Pfam" id="PF02148">
    <property type="entry name" value="zf-UBP"/>
    <property type="match status" value="1"/>
</dbReference>
<dbReference type="EMBL" id="JBBWWR010000005">
    <property type="protein sequence ID" value="KAK8965796.1"/>
    <property type="molecule type" value="Genomic_DNA"/>
</dbReference>
<evidence type="ECO:0000313" key="8">
    <source>
        <dbReference type="EMBL" id="KAK8965796.1"/>
    </source>
</evidence>
<gene>
    <name evidence="8" type="primary">UBP22</name>
    <name evidence="8" type="ORF">KSP40_PGU022207</name>
</gene>
<feature type="domain" description="UBP-type" evidence="7">
    <location>
        <begin position="42"/>
        <end position="132"/>
    </location>
</feature>
<evidence type="ECO:0000313" key="9">
    <source>
        <dbReference type="Proteomes" id="UP001412067"/>
    </source>
</evidence>
<dbReference type="Proteomes" id="UP001412067">
    <property type="component" value="Unassembled WGS sequence"/>
</dbReference>
<evidence type="ECO:0000256" key="1">
    <source>
        <dbReference type="ARBA" id="ARBA00009085"/>
    </source>
</evidence>
<keyword evidence="4" id="KW-0862">Zinc</keyword>
<dbReference type="Gene3D" id="3.90.70.10">
    <property type="entry name" value="Cysteine proteinases"/>
    <property type="match status" value="1"/>
</dbReference>
<evidence type="ECO:0000259" key="6">
    <source>
        <dbReference type="PROSITE" id="PS50235"/>
    </source>
</evidence>
<keyword evidence="2" id="KW-0479">Metal-binding</keyword>
<keyword evidence="9" id="KW-1185">Reference proteome</keyword>